<dbReference type="EMBL" id="LUTY01000069">
    <property type="protein sequence ID" value="OAD23973.1"/>
    <property type="molecule type" value="Genomic_DNA"/>
</dbReference>
<comment type="caution">
    <text evidence="1">The sequence shown here is derived from an EMBL/GenBank/DDBJ whole genome shotgun (WGS) entry which is preliminary data.</text>
</comment>
<keyword evidence="2" id="KW-1185">Reference proteome</keyword>
<organism evidence="1 2">
    <name type="scientific">Candidatus Thiomargarita nelsonii</name>
    <dbReference type="NCBI Taxonomy" id="1003181"/>
    <lineage>
        <taxon>Bacteria</taxon>
        <taxon>Pseudomonadati</taxon>
        <taxon>Pseudomonadota</taxon>
        <taxon>Gammaproteobacteria</taxon>
        <taxon>Thiotrichales</taxon>
        <taxon>Thiotrichaceae</taxon>
        <taxon>Thiomargarita</taxon>
    </lineage>
</organism>
<accession>A0A176S7C1</accession>
<sequence length="322" mass="36762">MNEGFIAIGWPGIGDLYSCSRSCIYEKVSALYISDYGDPFCRDSSNTILKFKDKMLIGEIILVVPFSDDSLEIAIGIIDSSYFFDARYDETITADTGYNGFSHRRKVIWLEKRFPRSLLPEAVKKAFSEKTIHPLPLEGYNRLVELLESRGHKLNERWEMSQHRKDLIETSMKTVLETMQQQTPDLADTFDKIAQESFEIFQESETVHFDLLSSKLSSVAADIEEAHLIPTVLNAVCQKLCISMAIDKWEGEQGFCEVAKKSMTYWLECLEENSGTIFFTSAWDEIDFIAHCKQQFDAYAKKHDIVVILVSANGFLITYIGE</sequence>
<gene>
    <name evidence="1" type="ORF">THIOM_000178</name>
</gene>
<evidence type="ECO:0000313" key="2">
    <source>
        <dbReference type="Proteomes" id="UP000076962"/>
    </source>
</evidence>
<proteinExistence type="predicted"/>
<evidence type="ECO:0000313" key="1">
    <source>
        <dbReference type="EMBL" id="OAD23973.1"/>
    </source>
</evidence>
<dbReference type="Proteomes" id="UP000076962">
    <property type="component" value="Unassembled WGS sequence"/>
</dbReference>
<reference evidence="1 2" key="1">
    <citation type="submission" date="2016-05" db="EMBL/GenBank/DDBJ databases">
        <title>Single-cell genome of chain-forming Candidatus Thiomargarita nelsonii and comparison to other large sulfur-oxidizing bacteria.</title>
        <authorList>
            <person name="Winkel M."/>
            <person name="Salman V."/>
            <person name="Woyke T."/>
            <person name="Schulz-Vogt H."/>
            <person name="Richter M."/>
            <person name="Flood B."/>
            <person name="Bailey J."/>
            <person name="Amann R."/>
            <person name="Mussmann M."/>
        </authorList>
    </citation>
    <scope>NUCLEOTIDE SEQUENCE [LARGE SCALE GENOMIC DNA]</scope>
    <source>
        <strain evidence="1 2">THI036</strain>
    </source>
</reference>
<dbReference type="AlphaFoldDB" id="A0A176S7C1"/>
<protein>
    <submittedName>
        <fullName evidence="1">Uncharacterized protein</fullName>
    </submittedName>
</protein>
<name>A0A176S7C1_9GAMM</name>